<protein>
    <submittedName>
        <fullName evidence="2">Uncharacterized protein</fullName>
    </submittedName>
</protein>
<dbReference type="Proteomes" id="UP000735302">
    <property type="component" value="Unassembled WGS sequence"/>
</dbReference>
<feature type="compositionally biased region" description="Polar residues" evidence="1">
    <location>
        <begin position="78"/>
        <end position="118"/>
    </location>
</feature>
<feature type="region of interest" description="Disordered" evidence="1">
    <location>
        <begin position="1"/>
        <end position="25"/>
    </location>
</feature>
<sequence length="167" mass="18698">MSREPHEDSTTATTTAPLDMHNLDDPRKFFSREATRIRQEKAQQQLVKAYRPLGGMELFRGNTTAGGFGQPSRGWVRPQSNMSSRTSASGGSLANGRLSQSRGASRESNYSTIMTTYGSRRIRTAGSQGEANTAQSLYSRPRHPLIFKDPDEYDNSKRKPQEHQDEM</sequence>
<feature type="region of interest" description="Disordered" evidence="1">
    <location>
        <begin position="61"/>
        <end position="167"/>
    </location>
</feature>
<reference evidence="2 3" key="1">
    <citation type="journal article" date="2021" name="Elife">
        <title>Chloroplast acquisition without the gene transfer in kleptoplastic sea slugs, Plakobranchus ocellatus.</title>
        <authorList>
            <person name="Maeda T."/>
            <person name="Takahashi S."/>
            <person name="Yoshida T."/>
            <person name="Shimamura S."/>
            <person name="Takaki Y."/>
            <person name="Nagai Y."/>
            <person name="Toyoda A."/>
            <person name="Suzuki Y."/>
            <person name="Arimoto A."/>
            <person name="Ishii H."/>
            <person name="Satoh N."/>
            <person name="Nishiyama T."/>
            <person name="Hasebe M."/>
            <person name="Maruyama T."/>
            <person name="Minagawa J."/>
            <person name="Obokata J."/>
            <person name="Shigenobu S."/>
        </authorList>
    </citation>
    <scope>NUCLEOTIDE SEQUENCE [LARGE SCALE GENOMIC DNA]</scope>
</reference>
<feature type="compositionally biased region" description="Basic and acidic residues" evidence="1">
    <location>
        <begin position="146"/>
        <end position="167"/>
    </location>
</feature>
<name>A0AAV4B121_9GAST</name>
<evidence type="ECO:0000313" key="3">
    <source>
        <dbReference type="Proteomes" id="UP000735302"/>
    </source>
</evidence>
<accession>A0AAV4B121</accession>
<organism evidence="2 3">
    <name type="scientific">Plakobranchus ocellatus</name>
    <dbReference type="NCBI Taxonomy" id="259542"/>
    <lineage>
        <taxon>Eukaryota</taxon>
        <taxon>Metazoa</taxon>
        <taxon>Spiralia</taxon>
        <taxon>Lophotrochozoa</taxon>
        <taxon>Mollusca</taxon>
        <taxon>Gastropoda</taxon>
        <taxon>Heterobranchia</taxon>
        <taxon>Euthyneura</taxon>
        <taxon>Panpulmonata</taxon>
        <taxon>Sacoglossa</taxon>
        <taxon>Placobranchoidea</taxon>
        <taxon>Plakobranchidae</taxon>
        <taxon>Plakobranchus</taxon>
    </lineage>
</organism>
<evidence type="ECO:0000256" key="1">
    <source>
        <dbReference type="SAM" id="MobiDB-lite"/>
    </source>
</evidence>
<dbReference type="EMBL" id="BLXT01004481">
    <property type="protein sequence ID" value="GFO13253.1"/>
    <property type="molecule type" value="Genomic_DNA"/>
</dbReference>
<keyword evidence="3" id="KW-1185">Reference proteome</keyword>
<dbReference type="AlphaFoldDB" id="A0AAV4B121"/>
<feature type="compositionally biased region" description="Polar residues" evidence="1">
    <location>
        <begin position="125"/>
        <end position="138"/>
    </location>
</feature>
<gene>
    <name evidence="2" type="ORF">PoB_003975800</name>
</gene>
<evidence type="ECO:0000313" key="2">
    <source>
        <dbReference type="EMBL" id="GFO13253.1"/>
    </source>
</evidence>
<proteinExistence type="predicted"/>
<comment type="caution">
    <text evidence="2">The sequence shown here is derived from an EMBL/GenBank/DDBJ whole genome shotgun (WGS) entry which is preliminary data.</text>
</comment>